<dbReference type="InterPro" id="IPR050218">
    <property type="entry name" value="LptD"/>
</dbReference>
<dbReference type="Pfam" id="PF04453">
    <property type="entry name" value="LptD"/>
    <property type="match status" value="1"/>
</dbReference>
<dbReference type="HAMAP" id="MF_01411">
    <property type="entry name" value="LPS_assembly_LptD"/>
    <property type="match status" value="1"/>
</dbReference>
<keyword evidence="1" id="KW-0732">Signal</keyword>
<organism evidence="3 4">
    <name type="scientific">Pseudooceanicola antarcticus</name>
    <dbReference type="NCBI Taxonomy" id="1247613"/>
    <lineage>
        <taxon>Bacteria</taxon>
        <taxon>Pseudomonadati</taxon>
        <taxon>Pseudomonadota</taxon>
        <taxon>Alphaproteobacteria</taxon>
        <taxon>Rhodobacterales</taxon>
        <taxon>Paracoccaceae</taxon>
        <taxon>Pseudooceanicola</taxon>
    </lineage>
</organism>
<dbReference type="EMBL" id="PGTD01000023">
    <property type="protein sequence ID" value="PJE26037.1"/>
    <property type="molecule type" value="Genomic_DNA"/>
</dbReference>
<proteinExistence type="inferred from homology"/>
<keyword evidence="1" id="KW-0998">Cell outer membrane</keyword>
<dbReference type="Proteomes" id="UP000231702">
    <property type="component" value="Unassembled WGS sequence"/>
</dbReference>
<comment type="caution">
    <text evidence="1">Lacks conserved residue(s) required for the propagation of feature annotation.</text>
</comment>
<protein>
    <recommendedName>
        <fullName evidence="1">LPS-assembly protein LptD</fullName>
    </recommendedName>
</protein>
<feature type="domain" description="LptD C-terminal" evidence="2">
    <location>
        <begin position="244"/>
        <end position="614"/>
    </location>
</feature>
<accession>A0ABX4MJ32</accession>
<dbReference type="PANTHER" id="PTHR30189">
    <property type="entry name" value="LPS-ASSEMBLY PROTEIN"/>
    <property type="match status" value="1"/>
</dbReference>
<dbReference type="PANTHER" id="PTHR30189:SF1">
    <property type="entry name" value="LPS-ASSEMBLY PROTEIN LPTD"/>
    <property type="match status" value="1"/>
</dbReference>
<comment type="similarity">
    <text evidence="1">Belongs to the LptD family.</text>
</comment>
<sequence>MLVADRIWLAGNDRIVAEGNVEALQGDVRLSASKISFDQSTGELVIEGPIRLTQEGGETVIVADAARLDADLRNGLLTGARMMLSSQVQMAAAQITRSEERYSELVKATVSSCHVCDDGRPPLWQIRARRVTHDAEAGQIYFDAARFEVLGVPLLYLPHMRMPDPNQTRATGFLIPSIKRNSRLGTGLKLPYFWAIGESRDLLLTPYMSQNSRTLEFRYRQAFAEGALGISGAISSDELLPDEARGYIEAAGRFLLPRDLVLSFDIEAVADDGYLADYAYSSKDRLDSRLAVERARRDEWLSLSLTHYYSLRDDEDNSTLPSIIGDASYEMRHFPAMLGGELRLGTEWHHHHRYSDSDIDGPDTDSVTDGRDVTRLSASADWRRWYTLPAGLRAELVAGVALDAFRTGQDAGLPVNQTGVTPMGALTLSWPMLRQLPGGGTQVLEPVAQLAWSGGTALDVANDESTRLEFDEGNLLGLTRFTAPDRRERGWRGAYGVSFSHFDPSGWEGRLVLGQVVQEDPDPAFSESSGLSSQFSDLLIAGQISTDDGFSLSARGLFEGGIDPHKTEARAAWNNESVSLAASYVWLAGDLDEDRPNVISEWVVAGDYRWNDSWLTSANVRYDVADDRLAQAGFGVKWSNECVDVAFSVSKSFASSTVLSPSTDFSFTVGLRGFQASDGSKVSSKSCK</sequence>
<evidence type="ECO:0000256" key="1">
    <source>
        <dbReference type="HAMAP-Rule" id="MF_01411"/>
    </source>
</evidence>
<name>A0ABX4MJ32_9RHOB</name>
<keyword evidence="1" id="KW-0472">Membrane</keyword>
<reference evidence="3 4" key="1">
    <citation type="journal article" date="2018" name="Int. J. Syst. Evol. Microbiol.">
        <title>Pseudooceanicola lipolyticus sp. nov., a marine alphaproteobacterium, reclassification of Oceanicola flagellatus as Pseudooceanicola flagellatus comb. nov. and emended description of the genus Pseudooceanicola.</title>
        <authorList>
            <person name="Huang M.-M."/>
            <person name="Guo L.-L."/>
            <person name="Wu Y.-H."/>
            <person name="Lai Q.-L."/>
            <person name="Shao Z.-Z."/>
            <person name="Wang C.-S."/>
            <person name="Wu M."/>
            <person name="Xu X.-W."/>
        </authorList>
    </citation>
    <scope>NUCLEOTIDE SEQUENCE [LARGE SCALE GENOMIC DNA]</scope>
    <source>
        <strain evidence="3 4">Ar-45</strain>
    </source>
</reference>
<comment type="caution">
    <text evidence="3">The sequence shown here is derived from an EMBL/GenBank/DDBJ whole genome shotgun (WGS) entry which is preliminary data.</text>
</comment>
<comment type="function">
    <text evidence="1">Involved in the assembly of lipopolysaccharide (LPS) at the surface of the outer membrane.</text>
</comment>
<dbReference type="InterPro" id="IPR020889">
    <property type="entry name" value="LipoPS_assembly_LptD"/>
</dbReference>
<dbReference type="InterPro" id="IPR007543">
    <property type="entry name" value="LptD_C"/>
</dbReference>
<evidence type="ECO:0000313" key="4">
    <source>
        <dbReference type="Proteomes" id="UP000231702"/>
    </source>
</evidence>
<evidence type="ECO:0000259" key="2">
    <source>
        <dbReference type="Pfam" id="PF04453"/>
    </source>
</evidence>
<evidence type="ECO:0000313" key="3">
    <source>
        <dbReference type="EMBL" id="PJE26037.1"/>
    </source>
</evidence>
<comment type="subunit">
    <text evidence="1">Component of the lipopolysaccharide transport and assembly complex.</text>
</comment>
<keyword evidence="4" id="KW-1185">Reference proteome</keyword>
<gene>
    <name evidence="1" type="primary">lptD</name>
    <name evidence="3" type="ORF">CVM39_19680</name>
</gene>
<comment type="subcellular location">
    <subcellularLocation>
        <location evidence="1">Cell outer membrane</location>
    </subcellularLocation>
</comment>